<keyword evidence="2" id="KW-1185">Reference proteome</keyword>
<organism evidence="1 2">
    <name type="scientific">Daphnia galeata</name>
    <dbReference type="NCBI Taxonomy" id="27404"/>
    <lineage>
        <taxon>Eukaryota</taxon>
        <taxon>Metazoa</taxon>
        <taxon>Ecdysozoa</taxon>
        <taxon>Arthropoda</taxon>
        <taxon>Crustacea</taxon>
        <taxon>Branchiopoda</taxon>
        <taxon>Diplostraca</taxon>
        <taxon>Cladocera</taxon>
        <taxon>Anomopoda</taxon>
        <taxon>Daphniidae</taxon>
        <taxon>Daphnia</taxon>
    </lineage>
</organism>
<comment type="caution">
    <text evidence="1">The sequence shown here is derived from an EMBL/GenBank/DDBJ whole genome shotgun (WGS) entry which is preliminary data.</text>
</comment>
<dbReference type="Proteomes" id="UP000789390">
    <property type="component" value="Unassembled WGS sequence"/>
</dbReference>
<dbReference type="EMBL" id="CAKKLH010000066">
    <property type="protein sequence ID" value="CAH0101744.1"/>
    <property type="molecule type" value="Genomic_DNA"/>
</dbReference>
<reference evidence="1" key="1">
    <citation type="submission" date="2021-11" db="EMBL/GenBank/DDBJ databases">
        <authorList>
            <person name="Schell T."/>
        </authorList>
    </citation>
    <scope>NUCLEOTIDE SEQUENCE</scope>
    <source>
        <strain evidence="1">M5</strain>
    </source>
</reference>
<evidence type="ECO:0000313" key="2">
    <source>
        <dbReference type="Proteomes" id="UP000789390"/>
    </source>
</evidence>
<accession>A0A8J2WCN6</accession>
<protein>
    <submittedName>
        <fullName evidence="1">Uncharacterized protein</fullName>
    </submittedName>
</protein>
<name>A0A8J2WCN6_9CRUS</name>
<gene>
    <name evidence="1" type="ORF">DGAL_LOCUS4084</name>
</gene>
<sequence length="84" mass="9330">MKLATLVMPQVILVEIIVTERKKLNLKEKLLKAMSSIGLAARTNSDGVRTRVLQFICAVNGGCLKLSLSDNVYLSRLVELKELM</sequence>
<proteinExistence type="predicted"/>
<dbReference type="AlphaFoldDB" id="A0A8J2WCN6"/>
<evidence type="ECO:0000313" key="1">
    <source>
        <dbReference type="EMBL" id="CAH0101744.1"/>
    </source>
</evidence>